<feature type="transmembrane region" description="Helical" evidence="7">
    <location>
        <begin position="833"/>
        <end position="851"/>
    </location>
</feature>
<feature type="transmembrane region" description="Helical" evidence="7">
    <location>
        <begin position="124"/>
        <end position="141"/>
    </location>
</feature>
<keyword evidence="6 7" id="KW-0472">Membrane</keyword>
<comment type="subcellular location">
    <subcellularLocation>
        <location evidence="1">Cell membrane</location>
        <topology evidence="1">Multi-pass membrane protein</topology>
    </subcellularLocation>
</comment>
<feature type="transmembrane region" description="Helical" evidence="7">
    <location>
        <begin position="780"/>
        <end position="797"/>
    </location>
</feature>
<proteinExistence type="predicted"/>
<gene>
    <name evidence="8" type="ORF">AXG93_2015s1350</name>
</gene>
<organism evidence="8 9">
    <name type="scientific">Marchantia polymorpha subsp. ruderalis</name>
    <dbReference type="NCBI Taxonomy" id="1480154"/>
    <lineage>
        <taxon>Eukaryota</taxon>
        <taxon>Viridiplantae</taxon>
        <taxon>Streptophyta</taxon>
        <taxon>Embryophyta</taxon>
        <taxon>Marchantiophyta</taxon>
        <taxon>Marchantiopsida</taxon>
        <taxon>Marchantiidae</taxon>
        <taxon>Marchantiales</taxon>
        <taxon>Marchantiaceae</taxon>
        <taxon>Marchantia</taxon>
    </lineage>
</organism>
<keyword evidence="2" id="KW-0813">Transport</keyword>
<protein>
    <submittedName>
        <fullName evidence="8">Uncharacterized protein</fullName>
    </submittedName>
</protein>
<reference evidence="8" key="1">
    <citation type="submission" date="2016-03" db="EMBL/GenBank/DDBJ databases">
        <title>Mechanisms controlling the formation of the plant cell surface in tip-growing cells are functionally conserved among land plants.</title>
        <authorList>
            <person name="Honkanen S."/>
            <person name="Jones V.A."/>
            <person name="Morieri G."/>
            <person name="Champion C."/>
            <person name="Hetherington A.J."/>
            <person name="Kelly S."/>
            <person name="Saint-Marcoux D."/>
            <person name="Proust H."/>
            <person name="Prescott H."/>
            <person name="Dolan L."/>
        </authorList>
    </citation>
    <scope>NUCLEOTIDE SEQUENCE [LARGE SCALE GENOMIC DNA]</scope>
    <source>
        <tissue evidence="8">Whole gametophyte</tissue>
    </source>
</reference>
<dbReference type="Proteomes" id="UP000077202">
    <property type="component" value="Unassembled WGS sequence"/>
</dbReference>
<dbReference type="InterPro" id="IPR006726">
    <property type="entry name" value="PHBA_efflux_AaeB/fusaric-R"/>
</dbReference>
<evidence type="ECO:0000256" key="2">
    <source>
        <dbReference type="ARBA" id="ARBA00022448"/>
    </source>
</evidence>
<evidence type="ECO:0000256" key="6">
    <source>
        <dbReference type="ARBA" id="ARBA00023136"/>
    </source>
</evidence>
<evidence type="ECO:0000313" key="8">
    <source>
        <dbReference type="EMBL" id="OAE27406.1"/>
    </source>
</evidence>
<dbReference type="GO" id="GO:0022857">
    <property type="term" value="F:transmembrane transporter activity"/>
    <property type="evidence" value="ECO:0007669"/>
    <property type="project" value="InterPro"/>
</dbReference>
<comment type="caution">
    <text evidence="8">The sequence shown here is derived from an EMBL/GenBank/DDBJ whole genome shotgun (WGS) entry which is preliminary data.</text>
</comment>
<evidence type="ECO:0000313" key="9">
    <source>
        <dbReference type="Proteomes" id="UP000077202"/>
    </source>
</evidence>
<feature type="transmembrane region" description="Helical" evidence="7">
    <location>
        <begin position="755"/>
        <end position="773"/>
    </location>
</feature>
<feature type="transmembrane region" description="Helical" evidence="7">
    <location>
        <begin position="709"/>
        <end position="735"/>
    </location>
</feature>
<accession>A0A176W5C5</accession>
<keyword evidence="4 7" id="KW-0812">Transmembrane</keyword>
<feature type="transmembrane region" description="Helical" evidence="7">
    <location>
        <begin position="201"/>
        <end position="219"/>
    </location>
</feature>
<dbReference type="EMBL" id="LVLJ01001907">
    <property type="protein sequence ID" value="OAE27406.1"/>
    <property type="molecule type" value="Genomic_DNA"/>
</dbReference>
<sequence length="1164" mass="130326">MLTQVDGGEEFERQWAMGRVLSWQPIDVDGCERLSGAVSEGHSLCRTEFRSVEHLWLWESTISGPARRGRPEDSCQGHKAREARRLGGGDGTEVKAKYEGVMARLKSRLELSLYGKRFFQRMQVALRSGWACLFAGCVVQFGSPMNHWLAIPFFSLVICLNIIDSSIGAVLRTSVSVVVGMLEAMTAGTLLYLILGTDMSLVLTIFCVFVCSFCVAYPTRLVGQEMARKSVACAHRNNFHGRIQWNERREPFISRPTDVHDDVWSLLRPSRGLHSSSRASLLGGTVKLLSPYILHCKHIQRKPLPFHTAARSFFLRLFKFSNMTSCCCCFGSCGSRAFMGPNKVLLHQVRDSAKSTVKGASKLYRTLTEAFCAKEVSKMSSIFLHAKFLAKTAAISLEDHNNKLGDAYWELRGLNIIPSLKRMTEGLNVLKLHMMGMCMALQSGLILQYMPGTMVVILKDNLKRLVDRSKQMLDLTVRLKKSKSALILKESLLELAKKDLNSFDHTLKEAREKSYYIKLKDEDESLHKIITNANPEEQITAADKGVKNLFQSMVPTYFFLFNLRLYYTETMQMLDCGEVADPIQDIGNTSFHMPVLHHEVQDGLADTVQVVVTPVSEEEAREPLKNPMHRAEHVVPLGDEKDAGLAADPQHATFSRTLSNPITFKCMVCQRLKKEQAAAGPQEDIADAPLTWLVKQGWKRFKREQALRAFKVSLAMSLAALAGCMYNEAYAFWAMVSVAFIMQNQQGGSFRMANLRLQGTVLGSIYAYLMLNLMSKHPQLLLLALVPWVVLLSYLRFSKLFGASGVIAGLTAAIVMLGAEGGMSIQQLAVVRITQNFIGVLALILVETIIWPERAVILSRRELVLSLIDLRDCVKAVVAVYTGHHCPEHRKLVVLDIKKLEGQIRARIADQTILQSEVVMEPELWSHPFPAEIYSKLLHIQSRMHDLLHFMVCSLHAATEECLSEQIRKLVGPLQTSLVALEDEVLSSLHLLQELLQIGPNTLDVLSKASGCDDEERQLCRIPSRSDKSFKDLRKMLGRVHPLLVLECEERNIDGTPMSLKRTMDAFEASYEQVVSGFIANKKANPEASILSNAAMLSFSALTFSLQSLLGETVELEKAVHELLHFENPWSVLDFWESFPGADEECPICVNANAHAPHDHAPHE</sequence>
<evidence type="ECO:0000256" key="1">
    <source>
        <dbReference type="ARBA" id="ARBA00004651"/>
    </source>
</evidence>
<keyword evidence="9" id="KW-1185">Reference proteome</keyword>
<dbReference type="Pfam" id="PF04632">
    <property type="entry name" value="FUSC"/>
    <property type="match status" value="1"/>
</dbReference>
<keyword evidence="3" id="KW-1003">Cell membrane</keyword>
<feature type="transmembrane region" description="Helical" evidence="7">
    <location>
        <begin position="803"/>
        <end position="821"/>
    </location>
</feature>
<dbReference type="PANTHER" id="PTHR30509:SF9">
    <property type="entry name" value="MULTIDRUG RESISTANCE PROTEIN MDTO"/>
    <property type="match status" value="1"/>
</dbReference>
<evidence type="ECO:0000256" key="4">
    <source>
        <dbReference type="ARBA" id="ARBA00022692"/>
    </source>
</evidence>
<feature type="transmembrane region" description="Helical" evidence="7">
    <location>
        <begin position="175"/>
        <end position="195"/>
    </location>
</feature>
<dbReference type="AlphaFoldDB" id="A0A176W5C5"/>
<dbReference type="PANTHER" id="PTHR30509">
    <property type="entry name" value="P-HYDROXYBENZOIC ACID EFFLUX PUMP SUBUNIT-RELATED"/>
    <property type="match status" value="1"/>
</dbReference>
<name>A0A176W5C5_MARPO</name>
<feature type="transmembrane region" description="Helical" evidence="7">
    <location>
        <begin position="147"/>
        <end position="163"/>
    </location>
</feature>
<evidence type="ECO:0000256" key="5">
    <source>
        <dbReference type="ARBA" id="ARBA00022989"/>
    </source>
</evidence>
<evidence type="ECO:0000256" key="7">
    <source>
        <dbReference type="SAM" id="Phobius"/>
    </source>
</evidence>
<keyword evidence="5 7" id="KW-1133">Transmembrane helix</keyword>
<dbReference type="GO" id="GO:0005886">
    <property type="term" value="C:plasma membrane"/>
    <property type="evidence" value="ECO:0007669"/>
    <property type="project" value="UniProtKB-SubCell"/>
</dbReference>
<evidence type="ECO:0000256" key="3">
    <source>
        <dbReference type="ARBA" id="ARBA00022475"/>
    </source>
</evidence>